<feature type="transmembrane region" description="Helical" evidence="4">
    <location>
        <begin position="113"/>
        <end position="134"/>
    </location>
</feature>
<dbReference type="PRINTS" id="PR01415">
    <property type="entry name" value="ANKYRIN"/>
</dbReference>
<dbReference type="EMBL" id="JAVHNS010000001">
    <property type="protein sequence ID" value="KAK6363606.1"/>
    <property type="molecule type" value="Genomic_DNA"/>
</dbReference>
<dbReference type="InterPro" id="IPR050776">
    <property type="entry name" value="Ank_Repeat/CDKN_Inhibitor"/>
</dbReference>
<reference evidence="5 6" key="1">
    <citation type="submission" date="2019-10" db="EMBL/GenBank/DDBJ databases">
        <authorList>
            <person name="Palmer J.M."/>
        </authorList>
    </citation>
    <scope>NUCLEOTIDE SEQUENCE [LARGE SCALE GENOMIC DNA]</scope>
    <source>
        <strain evidence="5 6">TWF730</strain>
    </source>
</reference>
<feature type="transmembrane region" description="Helical" evidence="4">
    <location>
        <begin position="405"/>
        <end position="424"/>
    </location>
</feature>
<gene>
    <name evidence="5" type="ORF">TWF730_001030</name>
</gene>
<feature type="repeat" description="ANK" evidence="3">
    <location>
        <begin position="1011"/>
        <end position="1043"/>
    </location>
</feature>
<protein>
    <submittedName>
        <fullName evidence="5">Uncharacterized protein</fullName>
    </submittedName>
</protein>
<dbReference type="SMART" id="SM00248">
    <property type="entry name" value="ANK"/>
    <property type="match status" value="11"/>
</dbReference>
<keyword evidence="1" id="KW-0677">Repeat</keyword>
<dbReference type="InterPro" id="IPR036770">
    <property type="entry name" value="Ankyrin_rpt-contain_sf"/>
</dbReference>
<keyword evidence="6" id="KW-1185">Reference proteome</keyword>
<keyword evidence="4" id="KW-0472">Membrane</keyword>
<name>A0AAV9VPL3_9PEZI</name>
<dbReference type="PROSITE" id="PS50088">
    <property type="entry name" value="ANK_REPEAT"/>
    <property type="match status" value="7"/>
</dbReference>
<feature type="repeat" description="ANK" evidence="3">
    <location>
        <begin position="1179"/>
        <end position="1213"/>
    </location>
</feature>
<comment type="caution">
    <text evidence="5">The sequence shown here is derived from an EMBL/GenBank/DDBJ whole genome shotgun (WGS) entry which is preliminary data.</text>
</comment>
<evidence type="ECO:0000256" key="4">
    <source>
        <dbReference type="SAM" id="Phobius"/>
    </source>
</evidence>
<sequence>MSQKSFAHAQVGRPEKFREGSFVNILRSQLPSLSDFTLIDSSLPEHKFTMLFLFVTLALSSYCSFARADSEDTGETSNFSNNLFSDLGPLLTLFGERVALQFLSHSTSWVENLIFACAPIGILTGVISAIRVGGARWLQALVGRAREPDAAAELELMSSTSEDICELWNGSGIVRVIGSPSTVELIYDTSNRSTHSLQKLGSGANNIEILSLEIAKERGIFVSASSRELETGNNLGKKKLRPFRRTAARTSSKSSELSPSSQAAPNIFLNVSGGVVRPWEYAIVAVIGVALQFGVLIYDGIITLHPNTQHLNLASGVPKYAFPLTLIGTLGIMLGSFLCAYVVEASTVEETWEAKANNTQYQVVWLQRGQTVGDQSFRSYAIYDKGDGRVIRTSRKAPNLHRLEFWTLLGSVVTVVCFVLQFIGLRAMNWSASVAQLLATGIMILLKAYVRRNLSAIPQTKELPEGYELDLMAKDINKCHIWRIVPTSNVFQPPFSPVPTSSPSAVAAYANEILSSRVRLSELTKWPSQFSETVDELVSTLQNTMHWAFDRSNGRHSLKKGYEDISRFTWKIPVSIEGDSMSGLSELQITLKREKIDNIWTPWTVDKEEVAAMFSLWMSSFTDISPLTSQPNLWIVGPNNRFNRIIYDWWISRGTPSEQIDDIPGFCRDHDIDGRRIFNRQTMPATTAQPPPSQIGVVVQASLQRISAQYLLGSFLGDLMQCVEKLGGDTRVMDGSGAGDVTLFDDTIRSLAEVLQLSSSVSVEDSYRILIPILCELHMLQDPFDTLEEIVTISKSQSKSQDSIRETCDRLTYLCERKANILTDQDRYGEAGGLFLRLIDVFNKTLGSEDQSVPAARKAMTEFAARFIGFPIDKIPELSKRQKVIEPFRLHAAAARGDLNLVFQTLLHGVGANTWNDEHEVPVGLAVQYGYIEIARLILFYGGPIDKDLLYAVIDKHNAGGYTNGPQIIKFLLLNLVDKSDLLLEASAKGYHVVLDWMAQTGTDINQMDKRGYTPLHLAAKNGNHEVITILLKHNADPNVKARPTDQIALHLAVEMGHYKISLALIDSGSDLLARDKEGMAPLHVAARQGKLDLVKLLIDRGSDINGRQKDRRTALHLAAIENRPEVVEEFISHKETDQNVQDNDQRTALHLAASKLHFKEVMELLSRNQPGLLLRDKYGRDALITAIDKEDADEGIIEMLIQRGSDLSAVEDSGRGGLEYAAIYGYANVIKNLLAGGASLTNKDGFGRVALHYAAMGGSVDTVRLLLDNGVAVDAVDKDKWTPLHYASRPGHKKVIEVLKAAGADVNSKDRLGNSADHYFKDGGDSNYWTRMLPVTPFWSGS</sequence>
<dbReference type="Pfam" id="PF12796">
    <property type="entry name" value="Ank_2"/>
    <property type="match status" value="2"/>
</dbReference>
<dbReference type="Proteomes" id="UP001373714">
    <property type="component" value="Unassembled WGS sequence"/>
</dbReference>
<dbReference type="Gene3D" id="1.25.40.20">
    <property type="entry name" value="Ankyrin repeat-containing domain"/>
    <property type="match status" value="2"/>
</dbReference>
<keyword evidence="4" id="KW-0812">Transmembrane</keyword>
<feature type="repeat" description="ANK" evidence="3">
    <location>
        <begin position="1214"/>
        <end position="1246"/>
    </location>
</feature>
<organism evidence="5 6">
    <name type="scientific">Orbilia blumenaviensis</name>
    <dbReference type="NCBI Taxonomy" id="1796055"/>
    <lineage>
        <taxon>Eukaryota</taxon>
        <taxon>Fungi</taxon>
        <taxon>Dikarya</taxon>
        <taxon>Ascomycota</taxon>
        <taxon>Pezizomycotina</taxon>
        <taxon>Orbiliomycetes</taxon>
        <taxon>Orbiliales</taxon>
        <taxon>Orbiliaceae</taxon>
        <taxon>Orbilia</taxon>
    </lineage>
</organism>
<evidence type="ECO:0000256" key="1">
    <source>
        <dbReference type="ARBA" id="ARBA00022737"/>
    </source>
</evidence>
<dbReference type="SUPFAM" id="SSF48403">
    <property type="entry name" value="Ankyrin repeat"/>
    <property type="match status" value="1"/>
</dbReference>
<evidence type="ECO:0000313" key="5">
    <source>
        <dbReference type="EMBL" id="KAK6363606.1"/>
    </source>
</evidence>
<dbReference type="PANTHER" id="PTHR24201">
    <property type="entry name" value="ANK_REP_REGION DOMAIN-CONTAINING PROTEIN"/>
    <property type="match status" value="1"/>
</dbReference>
<feature type="transmembrane region" description="Helical" evidence="4">
    <location>
        <begin position="48"/>
        <end position="68"/>
    </location>
</feature>
<feature type="repeat" description="ANK" evidence="3">
    <location>
        <begin position="1247"/>
        <end position="1279"/>
    </location>
</feature>
<dbReference type="InterPro" id="IPR002110">
    <property type="entry name" value="Ankyrin_rpt"/>
</dbReference>
<evidence type="ECO:0000313" key="6">
    <source>
        <dbReference type="Proteomes" id="UP001373714"/>
    </source>
</evidence>
<feature type="transmembrane region" description="Helical" evidence="4">
    <location>
        <begin position="321"/>
        <end position="343"/>
    </location>
</feature>
<feature type="repeat" description="ANK" evidence="3">
    <location>
        <begin position="1280"/>
        <end position="1312"/>
    </location>
</feature>
<accession>A0AAV9VPL3</accession>
<dbReference type="Pfam" id="PF00023">
    <property type="entry name" value="Ank"/>
    <property type="match status" value="1"/>
</dbReference>
<proteinExistence type="predicted"/>
<dbReference type="PROSITE" id="PS50297">
    <property type="entry name" value="ANK_REP_REGION"/>
    <property type="match status" value="5"/>
</dbReference>
<evidence type="ECO:0000256" key="2">
    <source>
        <dbReference type="ARBA" id="ARBA00023043"/>
    </source>
</evidence>
<evidence type="ECO:0000256" key="3">
    <source>
        <dbReference type="PROSITE-ProRule" id="PRU00023"/>
    </source>
</evidence>
<keyword evidence="4" id="KW-1133">Transmembrane helix</keyword>
<keyword evidence="2 3" id="KW-0040">ANK repeat</keyword>
<feature type="transmembrane region" description="Helical" evidence="4">
    <location>
        <begin position="281"/>
        <end position="301"/>
    </location>
</feature>
<feature type="repeat" description="ANK" evidence="3">
    <location>
        <begin position="1045"/>
        <end position="1077"/>
    </location>
</feature>
<feature type="repeat" description="ANK" evidence="3">
    <location>
        <begin position="1078"/>
        <end position="1110"/>
    </location>
</feature>